<keyword evidence="1" id="KW-0812">Transmembrane</keyword>
<gene>
    <name evidence="2" type="ORF">IAB81_04345</name>
</gene>
<keyword evidence="1" id="KW-1133">Transmembrane helix</keyword>
<feature type="transmembrane region" description="Helical" evidence="1">
    <location>
        <begin position="69"/>
        <end position="88"/>
    </location>
</feature>
<comment type="caution">
    <text evidence="2">The sequence shown here is derived from an EMBL/GenBank/DDBJ whole genome shotgun (WGS) entry which is preliminary data.</text>
</comment>
<organism evidence="2 3">
    <name type="scientific">Candidatus Merdivivens pullicola</name>
    <dbReference type="NCBI Taxonomy" id="2840872"/>
    <lineage>
        <taxon>Bacteria</taxon>
        <taxon>Pseudomonadati</taxon>
        <taxon>Bacteroidota</taxon>
        <taxon>Bacteroidia</taxon>
        <taxon>Bacteroidales</taxon>
        <taxon>Muribaculaceae</taxon>
        <taxon>Muribaculaceae incertae sedis</taxon>
        <taxon>Candidatus Merdivivens</taxon>
    </lineage>
</organism>
<evidence type="ECO:0000313" key="3">
    <source>
        <dbReference type="Proteomes" id="UP000823604"/>
    </source>
</evidence>
<keyword evidence="1" id="KW-0472">Membrane</keyword>
<dbReference type="Pfam" id="PF10825">
    <property type="entry name" value="DUF2752"/>
    <property type="match status" value="1"/>
</dbReference>
<feature type="transmembrane region" description="Helical" evidence="1">
    <location>
        <begin position="7"/>
        <end position="27"/>
    </location>
</feature>
<dbReference type="AlphaFoldDB" id="A0A9D9IHK9"/>
<evidence type="ECO:0000313" key="2">
    <source>
        <dbReference type="EMBL" id="MBO8472838.1"/>
    </source>
</evidence>
<dbReference type="InterPro" id="IPR021215">
    <property type="entry name" value="DUF2752"/>
</dbReference>
<accession>A0A9D9IHK9</accession>
<protein>
    <submittedName>
        <fullName evidence="2">DUF2752 domain-containing protein</fullName>
    </submittedName>
</protein>
<dbReference type="Proteomes" id="UP000823604">
    <property type="component" value="Unassembled WGS sequence"/>
</dbReference>
<feature type="transmembrane region" description="Helical" evidence="1">
    <location>
        <begin position="100"/>
        <end position="121"/>
    </location>
</feature>
<name>A0A9D9IHK9_9BACT</name>
<reference evidence="2" key="1">
    <citation type="submission" date="2020-10" db="EMBL/GenBank/DDBJ databases">
        <authorList>
            <person name="Gilroy R."/>
        </authorList>
    </citation>
    <scope>NUCLEOTIDE SEQUENCE</scope>
    <source>
        <strain evidence="2">B1-8020</strain>
    </source>
</reference>
<sequence length="127" mass="13581">MTERGRKAIVAAVVAVAVVLVCLYATIDPETDALFPKCPFFALTGLQCPGCGSQRAIHDLLHGHPGEALRHNALLVASIPFLAVLGAAEITRKSHPKFHAAINSPKTAITVLVVVIAWWIVRNIISI</sequence>
<dbReference type="EMBL" id="JADIMA010000040">
    <property type="protein sequence ID" value="MBO8472838.1"/>
    <property type="molecule type" value="Genomic_DNA"/>
</dbReference>
<reference evidence="2" key="2">
    <citation type="journal article" date="2021" name="PeerJ">
        <title>Extensive microbial diversity within the chicken gut microbiome revealed by metagenomics and culture.</title>
        <authorList>
            <person name="Gilroy R."/>
            <person name="Ravi A."/>
            <person name="Getino M."/>
            <person name="Pursley I."/>
            <person name="Horton D.L."/>
            <person name="Alikhan N.F."/>
            <person name="Baker D."/>
            <person name="Gharbi K."/>
            <person name="Hall N."/>
            <person name="Watson M."/>
            <person name="Adriaenssens E.M."/>
            <person name="Foster-Nyarko E."/>
            <person name="Jarju S."/>
            <person name="Secka A."/>
            <person name="Antonio M."/>
            <person name="Oren A."/>
            <person name="Chaudhuri R.R."/>
            <person name="La Ragione R."/>
            <person name="Hildebrand F."/>
            <person name="Pallen M.J."/>
        </authorList>
    </citation>
    <scope>NUCLEOTIDE SEQUENCE</scope>
    <source>
        <strain evidence="2">B1-8020</strain>
    </source>
</reference>
<proteinExistence type="predicted"/>
<evidence type="ECO:0000256" key="1">
    <source>
        <dbReference type="SAM" id="Phobius"/>
    </source>
</evidence>